<keyword evidence="3" id="KW-1185">Reference proteome</keyword>
<keyword evidence="1" id="KW-0732">Signal</keyword>
<organism evidence="2 3">
    <name type="scientific">Congregibacter variabilis</name>
    <dbReference type="NCBI Taxonomy" id="3081200"/>
    <lineage>
        <taxon>Bacteria</taxon>
        <taxon>Pseudomonadati</taxon>
        <taxon>Pseudomonadota</taxon>
        <taxon>Gammaproteobacteria</taxon>
        <taxon>Cellvibrionales</taxon>
        <taxon>Halieaceae</taxon>
        <taxon>Congregibacter</taxon>
    </lineage>
</organism>
<dbReference type="RefSeq" id="WP_407349199.1">
    <property type="nucleotide sequence ID" value="NZ_CP136864.1"/>
</dbReference>
<dbReference type="Proteomes" id="UP001626537">
    <property type="component" value="Chromosome"/>
</dbReference>
<accession>A0ABZ0I691</accession>
<evidence type="ECO:0000256" key="1">
    <source>
        <dbReference type="SAM" id="SignalP"/>
    </source>
</evidence>
<dbReference type="EMBL" id="CP136864">
    <property type="protein sequence ID" value="WOJ94562.1"/>
    <property type="molecule type" value="Genomic_DNA"/>
</dbReference>
<evidence type="ECO:0008006" key="4">
    <source>
        <dbReference type="Google" id="ProtNLM"/>
    </source>
</evidence>
<proteinExistence type="predicted"/>
<feature type="signal peptide" evidence="1">
    <location>
        <begin position="1"/>
        <end position="25"/>
    </location>
</feature>
<evidence type="ECO:0000313" key="2">
    <source>
        <dbReference type="EMBL" id="WOJ94562.1"/>
    </source>
</evidence>
<reference evidence="2 3" key="1">
    <citation type="submission" date="2023-10" db="EMBL/GenBank/DDBJ databases">
        <title>Two novel species belonging to the OM43/NOR5 clade.</title>
        <authorList>
            <person name="Park M."/>
        </authorList>
    </citation>
    <scope>NUCLEOTIDE SEQUENCE [LARGE SCALE GENOMIC DNA]</scope>
    <source>
        <strain evidence="2 3">IMCC43200</strain>
    </source>
</reference>
<evidence type="ECO:0000313" key="3">
    <source>
        <dbReference type="Proteomes" id="UP001626537"/>
    </source>
</evidence>
<feature type="chain" id="PRO_5046920673" description="DUF4412 domain-containing protein" evidence="1">
    <location>
        <begin position="26"/>
        <end position="229"/>
    </location>
</feature>
<sequence>MHSHKPQMLICISIIWGLMTSHAFAGSASVSGIAGDAAQFEYNGNMLRINATQNSGYALLRDGHFYTVGYNNGQAMVFDAGAMLKGFSDMAPQAIHGDLGAEIVSLEDTGEKEIVAGIQGHVYTVTFIDDSGQERGESLVLSTDIRALEFRDAMFQMMSFAQTMTPGQDKAKAQGQDIRERLNRLKAGILRYGKEMTVTEISGETVANERFELPAKPLDLQGLGKLFGQ</sequence>
<name>A0ABZ0I691_9GAMM</name>
<gene>
    <name evidence="2" type="ORF">R0135_05205</name>
</gene>
<protein>
    <recommendedName>
        <fullName evidence="4">DUF4412 domain-containing protein</fullName>
    </recommendedName>
</protein>